<accession>A0AC34Q519</accession>
<dbReference type="WBParaSite" id="JU765_v2.g13.t1">
    <property type="protein sequence ID" value="JU765_v2.g13.t1"/>
    <property type="gene ID" value="JU765_v2.g13"/>
</dbReference>
<evidence type="ECO:0000313" key="2">
    <source>
        <dbReference type="WBParaSite" id="JU765_v2.g13.t1"/>
    </source>
</evidence>
<proteinExistence type="predicted"/>
<sequence length="440" mass="48929">MPLFASSKGPPALAESLYPSYVVKSLGSRHILIGGGGGAARTGVGNGIELFLLSYNSFPKIGAPYETLKGKKTGQIDTETRSVMNLDAVAVGPLDSGKYLLAVGEDDCCYFYETLGFDVVSDEPTVDVPSQLSYNFKPVGKVITIQDGPKGYQKCVRFDRSPAKPLRVATGGTDGYVRIWNAHDIFQNRDPTIERRPIMEFLAENSEVNELDFSFCGSMIVTVTKEIQIWSSQKGNRFVVLETPQIPKQTYVGRSAKFVNLNSQSPRSFLMVAHNMRQQTTKSNCYLSVWVFDHEKKEVRVLELKELKQERVITTTVSACQNYYGVGFAKGTVGVFTTRELQQLYYCEAHSNTVTSVEFLPRRTLDTSIMGRIEQSGGQNLQTFLPGVTSESLVSLVSISMDLVARINQVAYPSGFSTTKYWFKASLLIFVLYLFLWAIL</sequence>
<protein>
    <submittedName>
        <fullName evidence="2">Prolactin regulatory element-binding protein</fullName>
    </submittedName>
</protein>
<reference evidence="2" key="1">
    <citation type="submission" date="2022-11" db="UniProtKB">
        <authorList>
            <consortium name="WormBaseParasite"/>
        </authorList>
    </citation>
    <scope>IDENTIFICATION</scope>
</reference>
<dbReference type="Proteomes" id="UP000887576">
    <property type="component" value="Unplaced"/>
</dbReference>
<name>A0AC34Q519_9BILA</name>
<organism evidence="1 2">
    <name type="scientific">Panagrolaimus sp. JU765</name>
    <dbReference type="NCBI Taxonomy" id="591449"/>
    <lineage>
        <taxon>Eukaryota</taxon>
        <taxon>Metazoa</taxon>
        <taxon>Ecdysozoa</taxon>
        <taxon>Nematoda</taxon>
        <taxon>Chromadorea</taxon>
        <taxon>Rhabditida</taxon>
        <taxon>Tylenchina</taxon>
        <taxon>Panagrolaimomorpha</taxon>
        <taxon>Panagrolaimoidea</taxon>
        <taxon>Panagrolaimidae</taxon>
        <taxon>Panagrolaimus</taxon>
    </lineage>
</organism>
<evidence type="ECO:0000313" key="1">
    <source>
        <dbReference type="Proteomes" id="UP000887576"/>
    </source>
</evidence>